<evidence type="ECO:0000256" key="3">
    <source>
        <dbReference type="ARBA" id="ARBA00022729"/>
    </source>
</evidence>
<evidence type="ECO:0000313" key="7">
    <source>
        <dbReference type="Proteomes" id="UP001203665"/>
    </source>
</evidence>
<dbReference type="Pfam" id="PF00496">
    <property type="entry name" value="SBP_bac_5"/>
    <property type="match status" value="1"/>
</dbReference>
<evidence type="ECO:0000259" key="5">
    <source>
        <dbReference type="Pfam" id="PF00496"/>
    </source>
</evidence>
<dbReference type="EMBL" id="JAMQJY010000001">
    <property type="protein sequence ID" value="MCM2676166.1"/>
    <property type="molecule type" value="Genomic_DNA"/>
</dbReference>
<organism evidence="6 7">
    <name type="scientific">Alkalicoccobacillus plakortidis</name>
    <dbReference type="NCBI Taxonomy" id="444060"/>
    <lineage>
        <taxon>Bacteria</taxon>
        <taxon>Bacillati</taxon>
        <taxon>Bacillota</taxon>
        <taxon>Bacilli</taxon>
        <taxon>Bacillales</taxon>
        <taxon>Bacillaceae</taxon>
        <taxon>Alkalicoccobacillus</taxon>
    </lineage>
</organism>
<dbReference type="SUPFAM" id="SSF53850">
    <property type="entry name" value="Periplasmic binding protein-like II"/>
    <property type="match status" value="1"/>
</dbReference>
<name>A0ABT0XJV1_9BACI</name>
<dbReference type="PANTHER" id="PTHR30290">
    <property type="entry name" value="PERIPLASMIC BINDING COMPONENT OF ABC TRANSPORTER"/>
    <property type="match status" value="1"/>
</dbReference>
<accession>A0ABT0XJV1</accession>
<dbReference type="Gene3D" id="3.10.105.10">
    <property type="entry name" value="Dipeptide-binding Protein, Domain 3"/>
    <property type="match status" value="1"/>
</dbReference>
<dbReference type="Gene3D" id="3.90.76.10">
    <property type="entry name" value="Dipeptide-binding Protein, Domain 1"/>
    <property type="match status" value="1"/>
</dbReference>
<reference evidence="6" key="1">
    <citation type="submission" date="2022-06" db="EMBL/GenBank/DDBJ databases">
        <title>Alkalicoccobacillus porphyridii sp. nov., isolated from a marine red alga, Porphyridium purpureum and reclassification of Shouchella plakortidis and Shouchella gibsonii as Alkalicoccobacillus plakortidis comb. nov. and Alkalicoccobacillus gibsonii comb. nov.</title>
        <authorList>
            <person name="Kim K.H."/>
            <person name="Lee J.K."/>
            <person name="Han D.M."/>
            <person name="Baek J.H."/>
            <person name="Jeon C.O."/>
        </authorList>
    </citation>
    <scope>NUCLEOTIDE SEQUENCE</scope>
    <source>
        <strain evidence="6">DSM 19153</strain>
    </source>
</reference>
<sequence length="528" mass="58178">MKQRKKFGLGVLVVSISAALMVGCASDDIGSDETESEGTAGGDLVVDMQSDVVSLDVHGSNDTASSNVTSNIFETLVTQNEDLELEPGLAEDWKQISDTEWEFNLREGVTFHDGTEFDGEAVKANLDRVLDPEVSSPRAFLFEMINEVEVVDPYTIRLHTDYPFAPLAANLAHYGAAMMSPAAIEEDYQAMEDGAQAGSYLNEHPVGTSYFTFYSWNTGQSIKLLKNEDYWGEPAQVDSVTFQVIPEGNTRIANLETEASHIANNMSSSDLNRFESTDGLEVNQTESVGMLYLGFNKQNEILNDPLVRKALSLAINRTDIVEGIFNGVGIEATSPLAPKVFGHDDSIVSNEYDVEQAKELLAEAGYEDGLEITLNTSDQRERQDIAEYIQSALGEIGVDVSIETNEWGSFLDLTSQGEQELFILSWSTVNGDADMGLYPLFHSDNQGSQGNRTFTSEEDLDELLEQARVSEDEDERLALYNEVQTIVAEDSIIQPLIHEEFLVGLRSNVNGFWQSPTGVLVLHDVTIQ</sequence>
<dbReference type="InterPro" id="IPR039424">
    <property type="entry name" value="SBP_5"/>
</dbReference>
<evidence type="ECO:0000256" key="2">
    <source>
        <dbReference type="ARBA" id="ARBA00022448"/>
    </source>
</evidence>
<dbReference type="PANTHER" id="PTHR30290:SF9">
    <property type="entry name" value="OLIGOPEPTIDE-BINDING PROTEIN APPA"/>
    <property type="match status" value="1"/>
</dbReference>
<feature type="chain" id="PRO_5047371419" evidence="4">
    <location>
        <begin position="28"/>
        <end position="528"/>
    </location>
</feature>
<feature type="signal peptide" evidence="4">
    <location>
        <begin position="1"/>
        <end position="27"/>
    </location>
</feature>
<dbReference type="RefSeq" id="WP_251607923.1">
    <property type="nucleotide sequence ID" value="NZ_JAMQJY010000001.1"/>
</dbReference>
<dbReference type="PROSITE" id="PS51257">
    <property type="entry name" value="PROKAR_LIPOPROTEIN"/>
    <property type="match status" value="1"/>
</dbReference>
<keyword evidence="3 4" id="KW-0732">Signal</keyword>
<keyword evidence="2" id="KW-0813">Transport</keyword>
<keyword evidence="7" id="KW-1185">Reference proteome</keyword>
<evidence type="ECO:0000256" key="4">
    <source>
        <dbReference type="SAM" id="SignalP"/>
    </source>
</evidence>
<evidence type="ECO:0000256" key="1">
    <source>
        <dbReference type="ARBA" id="ARBA00005695"/>
    </source>
</evidence>
<dbReference type="PIRSF" id="PIRSF002741">
    <property type="entry name" value="MppA"/>
    <property type="match status" value="1"/>
</dbReference>
<proteinExistence type="inferred from homology"/>
<dbReference type="CDD" id="cd08499">
    <property type="entry name" value="PBP2_Ylib_like"/>
    <property type="match status" value="1"/>
</dbReference>
<dbReference type="Proteomes" id="UP001203665">
    <property type="component" value="Unassembled WGS sequence"/>
</dbReference>
<comment type="similarity">
    <text evidence="1">Belongs to the bacterial solute-binding protein 5 family.</text>
</comment>
<gene>
    <name evidence="6" type="ORF">NDM98_12115</name>
</gene>
<dbReference type="Gene3D" id="3.40.190.10">
    <property type="entry name" value="Periplasmic binding protein-like II"/>
    <property type="match status" value="1"/>
</dbReference>
<dbReference type="InterPro" id="IPR000914">
    <property type="entry name" value="SBP_5_dom"/>
</dbReference>
<comment type="caution">
    <text evidence="6">The sequence shown here is derived from an EMBL/GenBank/DDBJ whole genome shotgun (WGS) entry which is preliminary data.</text>
</comment>
<protein>
    <submittedName>
        <fullName evidence="6">Glutathione ABC transporter substrate-binding protein</fullName>
    </submittedName>
</protein>
<feature type="domain" description="Solute-binding protein family 5" evidence="5">
    <location>
        <begin position="84"/>
        <end position="447"/>
    </location>
</feature>
<evidence type="ECO:0000313" key="6">
    <source>
        <dbReference type="EMBL" id="MCM2676166.1"/>
    </source>
</evidence>
<dbReference type="InterPro" id="IPR030678">
    <property type="entry name" value="Peptide/Ni-bd"/>
</dbReference>